<evidence type="ECO:0000313" key="3">
    <source>
        <dbReference type="Proteomes" id="UP001225356"/>
    </source>
</evidence>
<dbReference type="RefSeq" id="WP_307557265.1">
    <property type="nucleotide sequence ID" value="NZ_JAUSQU010000001.1"/>
</dbReference>
<organism evidence="2 3">
    <name type="scientific">Streptosporangium lutulentum</name>
    <dbReference type="NCBI Taxonomy" id="1461250"/>
    <lineage>
        <taxon>Bacteria</taxon>
        <taxon>Bacillati</taxon>
        <taxon>Actinomycetota</taxon>
        <taxon>Actinomycetes</taxon>
        <taxon>Streptosporangiales</taxon>
        <taxon>Streptosporangiaceae</taxon>
        <taxon>Streptosporangium</taxon>
    </lineage>
</organism>
<name>A0ABT9QA03_9ACTN</name>
<keyword evidence="1" id="KW-0812">Transmembrane</keyword>
<comment type="caution">
    <text evidence="2">The sequence shown here is derived from an EMBL/GenBank/DDBJ whole genome shotgun (WGS) entry which is preliminary data.</text>
</comment>
<dbReference type="Proteomes" id="UP001225356">
    <property type="component" value="Unassembled WGS sequence"/>
</dbReference>
<accession>A0ABT9QA03</accession>
<keyword evidence="1" id="KW-1133">Transmembrane helix</keyword>
<evidence type="ECO:0000313" key="2">
    <source>
        <dbReference type="EMBL" id="MDP9843216.1"/>
    </source>
</evidence>
<keyword evidence="3" id="KW-1185">Reference proteome</keyword>
<evidence type="ECO:0000256" key="1">
    <source>
        <dbReference type="SAM" id="Phobius"/>
    </source>
</evidence>
<keyword evidence="1" id="KW-0472">Membrane</keyword>
<feature type="transmembrane region" description="Helical" evidence="1">
    <location>
        <begin position="99"/>
        <end position="129"/>
    </location>
</feature>
<sequence length="643" mass="68848">MAAIVPGKQLEPVKSAPAPVDMRRAFRRIKNRQRGKLAFVRPVAWLAAIQTTGVIAHETGLGLMVAAPAITVVTATIAVRAKRRGAKARLARPASGSLWLLIAVFAGPYGLIAFVLWIVGLGGAVNYWFAAYQGLTRSNRKALPKMDMPKTDALAGLPRWYAETVVPANPAFTGTSLTDAEQVPGGFTGVIVGVPGKTQTGNIEKQIGVLASARGVPLDQVEVGPPPGRSYSGARITIIERGDNLRQVRYLEDEGAAIDLKTGIARVGNFFDLKPTRWAFWTTLTGAQMGINSGSTGGGKSGFGGSKLALVHQCPLAVAVLLDNQDGSSQPTWNGRTAISREGVAACWEELQAFDYVMDRRANYIAHVPWVDDHGRERNGKDFFLPGDPDMGGLKLMYFMLEELSLLLQDPDVGPEATEMLAKAAKTWRKPGGAIDAYLQNLGLENFGGRTISNTLRSNLAGGGSVAAFRNGSSVDHNMVGLKGDPSNLPEFWDGTEDKTVGLGYIKGIDNRPGGKWRSSISRDLYGIAISPAAAQIDPITAGFRDEYFDMVRRGINPRDEHAPTPIKAAAKASMPKWSSGDVEAAVERALASGKKELGPICVAVRHRLGDVPLGEVPAALRVLGRSGRVRKNGDVYQLVKEV</sequence>
<gene>
    <name evidence="2" type="ORF">J2853_002427</name>
</gene>
<protein>
    <submittedName>
        <fullName evidence="2">Uncharacterized protein</fullName>
    </submittedName>
</protein>
<feature type="transmembrane region" description="Helical" evidence="1">
    <location>
        <begin position="37"/>
        <end position="55"/>
    </location>
</feature>
<feature type="transmembrane region" description="Helical" evidence="1">
    <location>
        <begin position="61"/>
        <end position="79"/>
    </location>
</feature>
<proteinExistence type="predicted"/>
<dbReference type="EMBL" id="JAUSQU010000001">
    <property type="protein sequence ID" value="MDP9843216.1"/>
    <property type="molecule type" value="Genomic_DNA"/>
</dbReference>
<reference evidence="2 3" key="1">
    <citation type="submission" date="2023-07" db="EMBL/GenBank/DDBJ databases">
        <title>Sequencing the genomes of 1000 actinobacteria strains.</title>
        <authorList>
            <person name="Klenk H.-P."/>
        </authorList>
    </citation>
    <scope>NUCLEOTIDE SEQUENCE [LARGE SCALE GENOMIC DNA]</scope>
    <source>
        <strain evidence="2 3">DSM 46740</strain>
    </source>
</reference>